<gene>
    <name evidence="1" type="ORF">CC1_06010</name>
</gene>
<accession>D4J576</accession>
<dbReference type="Proteomes" id="UP000008798">
    <property type="component" value="Chromosome"/>
</dbReference>
<reference evidence="1 2" key="1">
    <citation type="submission" date="2010-03" db="EMBL/GenBank/DDBJ databases">
        <title>The genome sequence of Coprococcus catus GD/7.</title>
        <authorList>
            <consortium name="metaHIT consortium -- http://www.metahit.eu/"/>
            <person name="Pajon A."/>
            <person name="Turner K."/>
            <person name="Parkhill J."/>
            <person name="Duncan S."/>
            <person name="Flint H."/>
        </authorList>
    </citation>
    <scope>NUCLEOTIDE SEQUENCE [LARGE SCALE GENOMIC DNA]</scope>
    <source>
        <strain evidence="1 2">GD/7</strain>
    </source>
</reference>
<organism evidence="1 2">
    <name type="scientific">Coprococcus catus GD/7</name>
    <dbReference type="NCBI Taxonomy" id="717962"/>
    <lineage>
        <taxon>Bacteria</taxon>
        <taxon>Bacillati</taxon>
        <taxon>Bacillota</taxon>
        <taxon>Clostridia</taxon>
        <taxon>Lachnospirales</taxon>
        <taxon>Lachnospiraceae</taxon>
        <taxon>Coprococcus</taxon>
    </lineage>
</organism>
<dbReference type="EMBL" id="FP929038">
    <property type="protein sequence ID" value="CBK79497.1"/>
    <property type="molecule type" value="Genomic_DNA"/>
</dbReference>
<dbReference type="KEGG" id="cct:CC1_06010"/>
<dbReference type="HOGENOM" id="CLU_3232247_0_0_9"/>
<evidence type="ECO:0000313" key="1">
    <source>
        <dbReference type="EMBL" id="CBK79497.1"/>
    </source>
</evidence>
<reference evidence="1 2" key="2">
    <citation type="submission" date="2010-03" db="EMBL/GenBank/DDBJ databases">
        <authorList>
            <person name="Pajon A."/>
        </authorList>
    </citation>
    <scope>NUCLEOTIDE SEQUENCE [LARGE SCALE GENOMIC DNA]</scope>
    <source>
        <strain evidence="1 2">GD/7</strain>
    </source>
</reference>
<sequence>MENNVKKKKYITKPMYSRTLLYSIVNVTVEICYDECRGDSNEE</sequence>
<dbReference type="AlphaFoldDB" id="D4J576"/>
<name>D4J576_9FIRM</name>
<protein>
    <submittedName>
        <fullName evidence="1">Uncharacterized protein</fullName>
    </submittedName>
</protein>
<proteinExistence type="predicted"/>
<evidence type="ECO:0000313" key="2">
    <source>
        <dbReference type="Proteomes" id="UP000008798"/>
    </source>
</evidence>